<reference evidence="1 2" key="1">
    <citation type="submission" date="2019-12" db="EMBL/GenBank/DDBJ databases">
        <authorList>
            <person name="Alioto T."/>
            <person name="Alioto T."/>
            <person name="Gomez Garrido J."/>
        </authorList>
    </citation>
    <scope>NUCLEOTIDE SEQUENCE [LARGE SCALE GENOMIC DNA]</scope>
</reference>
<evidence type="ECO:0000313" key="2">
    <source>
        <dbReference type="Proteomes" id="UP000594638"/>
    </source>
</evidence>
<sequence>KLLMRVLEKVVRARALLAVTMAHGLRTSKLHAGRGLKDLFKGKVMIYNLL</sequence>
<name>A0A8S0Q2L5_OLEEU</name>
<dbReference type="AlphaFoldDB" id="A0A8S0Q2L5"/>
<keyword evidence="2" id="KW-1185">Reference proteome</keyword>
<comment type="caution">
    <text evidence="1">The sequence shown here is derived from an EMBL/GenBank/DDBJ whole genome shotgun (WGS) entry which is preliminary data.</text>
</comment>
<dbReference type="EMBL" id="CACTIH010000501">
    <property type="protein sequence ID" value="CAA2961120.1"/>
    <property type="molecule type" value="Genomic_DNA"/>
</dbReference>
<dbReference type="Gramene" id="OE9A062978T1">
    <property type="protein sequence ID" value="OE9A062978C1"/>
    <property type="gene ID" value="OE9A062978"/>
</dbReference>
<gene>
    <name evidence="1" type="ORF">OLEA9_A062978</name>
</gene>
<protein>
    <submittedName>
        <fullName evidence="1">Uncharacterized protein</fullName>
    </submittedName>
</protein>
<organism evidence="1 2">
    <name type="scientific">Olea europaea subsp. europaea</name>
    <dbReference type="NCBI Taxonomy" id="158383"/>
    <lineage>
        <taxon>Eukaryota</taxon>
        <taxon>Viridiplantae</taxon>
        <taxon>Streptophyta</taxon>
        <taxon>Embryophyta</taxon>
        <taxon>Tracheophyta</taxon>
        <taxon>Spermatophyta</taxon>
        <taxon>Magnoliopsida</taxon>
        <taxon>eudicotyledons</taxon>
        <taxon>Gunneridae</taxon>
        <taxon>Pentapetalae</taxon>
        <taxon>asterids</taxon>
        <taxon>lamiids</taxon>
        <taxon>Lamiales</taxon>
        <taxon>Oleaceae</taxon>
        <taxon>Oleeae</taxon>
        <taxon>Olea</taxon>
    </lineage>
</organism>
<accession>A0A8S0Q2L5</accession>
<proteinExistence type="predicted"/>
<evidence type="ECO:0000313" key="1">
    <source>
        <dbReference type="EMBL" id="CAA2961120.1"/>
    </source>
</evidence>
<feature type="non-terminal residue" evidence="1">
    <location>
        <position position="1"/>
    </location>
</feature>
<dbReference type="Proteomes" id="UP000594638">
    <property type="component" value="Unassembled WGS sequence"/>
</dbReference>